<sequence length="386" mass="42205">MIVGFASNLYKKYEGSAFEILADTLFSALDVAGLNKDEIDGLFLTVLPGTFDGYATLHFPTAQIAQYLGIKPKFTKVFDYGGASALSMIYHAYKAIKAGEGDTIACIVGGKASDLRGKGVTVDSVDKAYADVSITPFDRLFRGLNDLNPVSDYALVANRHKYLFGSTDEQRALIAVRQRFNAQNNDKAMFRDPLTVEQVLKSSIVAEPLRLLEIVYPIDGFHVFIVSKRSSKSNLRPIDVLAYGEAHWTVMPTELDDIIYTPAVQSAKDIFNLNKVDAFELYDSFTITVMLQVEDIGLAEKGKGGEFFEKHDTTYLGDIPINTGGGSLNTGQPAYMSGGVILEEALLQLNDMAKGHQVKDADTVFLNGIGGWNRAHSVSLVLGEEK</sequence>
<evidence type="ECO:0000313" key="6">
    <source>
        <dbReference type="Proteomes" id="UP000582213"/>
    </source>
</evidence>
<proteinExistence type="predicted"/>
<dbReference type="SUPFAM" id="SSF53901">
    <property type="entry name" value="Thiolase-like"/>
    <property type="match status" value="2"/>
</dbReference>
<dbReference type="EMBL" id="JACHFY010000010">
    <property type="protein sequence ID" value="MBB5254044.1"/>
    <property type="molecule type" value="Genomic_DNA"/>
</dbReference>
<dbReference type="InterPro" id="IPR002155">
    <property type="entry name" value="Thiolase"/>
</dbReference>
<dbReference type="RefSeq" id="WP_156014203.1">
    <property type="nucleotide sequence ID" value="NZ_CP045484.1"/>
</dbReference>
<keyword evidence="1" id="KW-0414">Isoprene biosynthesis</keyword>
<gene>
    <name evidence="4" type="ORF">D1869_05185</name>
    <name evidence="3" type="ORF">HNQ62_001817</name>
</gene>
<dbReference type="InterPro" id="IPR016039">
    <property type="entry name" value="Thiolase-like"/>
</dbReference>
<dbReference type="PANTHER" id="PTHR42870:SF2">
    <property type="entry name" value="LIPID-TRANSFER PROTEIN, PUTATIVE-RELATED"/>
    <property type="match status" value="1"/>
</dbReference>
<dbReference type="OrthoDB" id="181543at2157"/>
<dbReference type="PANTHER" id="PTHR42870">
    <property type="entry name" value="ACETYL-COA C-ACETYLTRANSFERASE"/>
    <property type="match status" value="1"/>
</dbReference>
<dbReference type="Proteomes" id="UP000427373">
    <property type="component" value="Chromosome"/>
</dbReference>
<dbReference type="CDD" id="cd00829">
    <property type="entry name" value="SCP-x_thiolase"/>
    <property type="match status" value="1"/>
</dbReference>
<keyword evidence="5" id="KW-1185">Reference proteome</keyword>
<dbReference type="GO" id="GO:0008299">
    <property type="term" value="P:isoprenoid biosynthetic process"/>
    <property type="evidence" value="ECO:0007669"/>
    <property type="project" value="UniProtKB-KW"/>
</dbReference>
<evidence type="ECO:0000313" key="4">
    <source>
        <dbReference type="EMBL" id="QGR16648.1"/>
    </source>
</evidence>
<dbReference type="EMBL" id="CP045484">
    <property type="protein sequence ID" value="QGR16648.1"/>
    <property type="molecule type" value="Genomic_DNA"/>
</dbReference>
<dbReference type="Gene3D" id="3.40.47.10">
    <property type="match status" value="1"/>
</dbReference>
<evidence type="ECO:0000256" key="1">
    <source>
        <dbReference type="ARBA" id="ARBA00023229"/>
    </source>
</evidence>
<feature type="domain" description="Thiolase C-terminal" evidence="2">
    <location>
        <begin position="244"/>
        <end position="380"/>
    </location>
</feature>
<dbReference type="GeneID" id="42800616"/>
<keyword evidence="3" id="KW-0808">Transferase</keyword>
<evidence type="ECO:0000313" key="3">
    <source>
        <dbReference type="EMBL" id="MBB5254044.1"/>
    </source>
</evidence>
<accession>A0A650CFY1</accession>
<reference evidence="3 6" key="2">
    <citation type="submission" date="2020-08" db="EMBL/GenBank/DDBJ databases">
        <title>Genomic Encyclopedia of Type Strains, Phase IV (KMG-IV): sequencing the most valuable type-strain genomes for metagenomic binning, comparative biology and taxonomic classification.</title>
        <authorList>
            <person name="Goeker M."/>
        </authorList>
    </citation>
    <scope>NUCLEOTIDE SEQUENCE [LARGE SCALE GENOMIC DNA]</scope>
    <source>
        <strain evidence="3 6">DSM 12421</strain>
    </source>
</reference>
<dbReference type="PIRSF" id="PIRSF000429">
    <property type="entry name" value="Ac-CoA_Ac_transf"/>
    <property type="match status" value="1"/>
</dbReference>
<evidence type="ECO:0000259" key="2">
    <source>
        <dbReference type="Pfam" id="PF22691"/>
    </source>
</evidence>
<dbReference type="Pfam" id="PF22691">
    <property type="entry name" value="Thiolase_C_1"/>
    <property type="match status" value="1"/>
</dbReference>
<organism evidence="4 5">
    <name type="scientific">Sulfurisphaera ohwakuensis</name>
    <dbReference type="NCBI Taxonomy" id="69656"/>
    <lineage>
        <taxon>Archaea</taxon>
        <taxon>Thermoproteota</taxon>
        <taxon>Thermoprotei</taxon>
        <taxon>Sulfolobales</taxon>
        <taxon>Sulfolobaceae</taxon>
        <taxon>Sulfurisphaera</taxon>
    </lineage>
</organism>
<dbReference type="AlphaFoldDB" id="A0A650CFY1"/>
<dbReference type="GO" id="GO:0016747">
    <property type="term" value="F:acyltransferase activity, transferring groups other than amino-acyl groups"/>
    <property type="evidence" value="ECO:0007669"/>
    <property type="project" value="InterPro"/>
</dbReference>
<name>A0A650CFY1_SULOH</name>
<reference evidence="4 5" key="1">
    <citation type="submission" date="2019-10" db="EMBL/GenBank/DDBJ databases">
        <title>Genome Sequences from Six Type Strain Members of the Archaeal Family Sulfolobaceae: Acidianus ambivalens, Acidianus infernus, Metallosphaera prunae, Stygiolobus azoricus, Sulfolobus metallicus, and Sulfurisphaera ohwakuensis.</title>
        <authorList>
            <person name="Counts J.A."/>
            <person name="Kelly R.M."/>
        </authorList>
    </citation>
    <scope>NUCLEOTIDE SEQUENCE [LARGE SCALE GENOMIC DNA]</scope>
    <source>
        <strain evidence="4 5">TA-1</strain>
    </source>
</reference>
<evidence type="ECO:0000313" key="5">
    <source>
        <dbReference type="Proteomes" id="UP000427373"/>
    </source>
</evidence>
<dbReference type="InterPro" id="IPR055140">
    <property type="entry name" value="Thiolase_C_2"/>
</dbReference>
<protein>
    <submittedName>
        <fullName evidence="3">Acetyl-CoA acetyltransferase</fullName>
    </submittedName>
    <submittedName>
        <fullName evidence="4">Thiolase family protein</fullName>
    </submittedName>
</protein>
<dbReference type="KEGG" id="soh:D1869_05185"/>
<dbReference type="Proteomes" id="UP000582213">
    <property type="component" value="Unassembled WGS sequence"/>
</dbReference>